<dbReference type="Gene3D" id="3.40.50.720">
    <property type="entry name" value="NAD(P)-binding Rossmann-like Domain"/>
    <property type="match status" value="1"/>
</dbReference>
<dbReference type="RefSeq" id="WP_175050214.1">
    <property type="nucleotide sequence ID" value="NZ_CADIKC010000002.1"/>
</dbReference>
<reference evidence="8 9" key="1">
    <citation type="submission" date="2020-04" db="EMBL/GenBank/DDBJ databases">
        <authorList>
            <person name="De Canck E."/>
        </authorList>
    </citation>
    <scope>NUCLEOTIDE SEQUENCE [LARGE SCALE GENOMIC DNA]</scope>
    <source>
        <strain evidence="8 9">LMG 24238</strain>
    </source>
</reference>
<keyword evidence="9" id="KW-1185">Reference proteome</keyword>
<dbReference type="Proteomes" id="UP000494255">
    <property type="component" value="Unassembled WGS sequence"/>
</dbReference>
<dbReference type="Pfam" id="PF08240">
    <property type="entry name" value="ADH_N"/>
    <property type="match status" value="1"/>
</dbReference>
<feature type="domain" description="Alcohol dehydrogenase-like N-terminal" evidence="7">
    <location>
        <begin position="26"/>
        <end position="139"/>
    </location>
</feature>
<dbReference type="InterPro" id="IPR013154">
    <property type="entry name" value="ADH-like_N"/>
</dbReference>
<dbReference type="InterPro" id="IPR013149">
    <property type="entry name" value="ADH-like_C"/>
</dbReference>
<proteinExistence type="inferred from homology"/>
<dbReference type="GeneID" id="97040573"/>
<evidence type="ECO:0000256" key="5">
    <source>
        <dbReference type="ARBA" id="ARBA00023002"/>
    </source>
</evidence>
<dbReference type="PANTHER" id="PTHR43350">
    <property type="entry name" value="NAD-DEPENDENT ALCOHOL DEHYDROGENASE"/>
    <property type="match status" value="1"/>
</dbReference>
<evidence type="ECO:0000259" key="6">
    <source>
        <dbReference type="Pfam" id="PF00107"/>
    </source>
</evidence>
<evidence type="ECO:0000259" key="7">
    <source>
        <dbReference type="Pfam" id="PF08240"/>
    </source>
</evidence>
<evidence type="ECO:0000313" key="9">
    <source>
        <dbReference type="Proteomes" id="UP000494255"/>
    </source>
</evidence>
<dbReference type="AlphaFoldDB" id="A0A6J5ANU4"/>
<keyword evidence="5 8" id="KW-0560">Oxidoreductase</keyword>
<protein>
    <submittedName>
        <fullName evidence="8">Alcohol dehydrogenase</fullName>
        <ecNumber evidence="8">1.1.1.1</ecNumber>
    </submittedName>
</protein>
<dbReference type="GO" id="GO:0046872">
    <property type="term" value="F:metal ion binding"/>
    <property type="evidence" value="ECO:0007669"/>
    <property type="project" value="UniProtKB-KW"/>
</dbReference>
<dbReference type="Pfam" id="PF00107">
    <property type="entry name" value="ADH_zinc_N"/>
    <property type="match status" value="1"/>
</dbReference>
<dbReference type="EC" id="1.1.1.1" evidence="8"/>
<dbReference type="SUPFAM" id="SSF50129">
    <property type="entry name" value="GroES-like"/>
    <property type="match status" value="1"/>
</dbReference>
<keyword evidence="3" id="KW-0479">Metal-binding</keyword>
<organism evidence="8 9">
    <name type="scientific">Paraburkholderia sediminicola</name>
    <dbReference type="NCBI Taxonomy" id="458836"/>
    <lineage>
        <taxon>Bacteria</taxon>
        <taxon>Pseudomonadati</taxon>
        <taxon>Pseudomonadota</taxon>
        <taxon>Betaproteobacteria</taxon>
        <taxon>Burkholderiales</taxon>
        <taxon>Burkholderiaceae</taxon>
        <taxon>Paraburkholderia</taxon>
    </lineage>
</organism>
<comment type="cofactor">
    <cofactor evidence="1">
        <name>Zn(2+)</name>
        <dbReference type="ChEBI" id="CHEBI:29105"/>
    </cofactor>
</comment>
<dbReference type="InterPro" id="IPR036291">
    <property type="entry name" value="NAD(P)-bd_dom_sf"/>
</dbReference>
<dbReference type="SUPFAM" id="SSF51735">
    <property type="entry name" value="NAD(P)-binding Rossmann-fold domains"/>
    <property type="match status" value="1"/>
</dbReference>
<sequence length="362" mass="38044">MKAWMLDEPGKPLALRDVSQPQPRRNAVLVRMEAVPLLSYTRDYVEGKLPYAYPPTPFSPGTNGVGRIVAVGEGVVAFRAGQRVAVNPYWIADEAVREPAQALVGLTAISADSGALMVEFPHGTLRELAEFPASTLIALDGLDEVNAARLAVLGKFSVPFGGLRRGRLSAGETVVVNGASGYFGSAAVLAALALGASKVVALGRRLEPLQALVEQGRGRVAPLVLTGDAAQDIAAIRAASGGGADLGFDMVGQATDANATLAALRSLRRGGRLVLMGSMQVDLPIAYSEMLLNNWELIGHFMYTRADYLALVSLVTSGQIPLDAVELKSYPFAELEAAIDAAGRMSGLQCTVVEGRSSQAWG</sequence>
<accession>A0A6J5ANU4</accession>
<dbReference type="Gene3D" id="3.90.180.10">
    <property type="entry name" value="Medium-chain alcohol dehydrogenases, catalytic domain"/>
    <property type="match status" value="1"/>
</dbReference>
<evidence type="ECO:0000256" key="4">
    <source>
        <dbReference type="ARBA" id="ARBA00022833"/>
    </source>
</evidence>
<evidence type="ECO:0000256" key="2">
    <source>
        <dbReference type="ARBA" id="ARBA00008072"/>
    </source>
</evidence>
<evidence type="ECO:0000256" key="3">
    <source>
        <dbReference type="ARBA" id="ARBA00022723"/>
    </source>
</evidence>
<evidence type="ECO:0000256" key="1">
    <source>
        <dbReference type="ARBA" id="ARBA00001947"/>
    </source>
</evidence>
<evidence type="ECO:0000313" key="8">
    <source>
        <dbReference type="EMBL" id="CAB3667846.1"/>
    </source>
</evidence>
<name>A0A6J5ANU4_9BURK</name>
<keyword evidence="4" id="KW-0862">Zinc</keyword>
<dbReference type="EMBL" id="CADIKC010000002">
    <property type="protein sequence ID" value="CAB3667846.1"/>
    <property type="molecule type" value="Genomic_DNA"/>
</dbReference>
<dbReference type="PANTHER" id="PTHR43350:SF17">
    <property type="entry name" value="NAD-DEPENDENT ALCOHOL DEHYDROGENASE"/>
    <property type="match status" value="1"/>
</dbReference>
<dbReference type="InterPro" id="IPR011032">
    <property type="entry name" value="GroES-like_sf"/>
</dbReference>
<feature type="domain" description="Alcohol dehydrogenase-like C-terminal" evidence="6">
    <location>
        <begin position="184"/>
        <end position="316"/>
    </location>
</feature>
<gene>
    <name evidence="8" type="primary">adh_1</name>
    <name evidence="8" type="ORF">LMG24238_01933</name>
</gene>
<dbReference type="GO" id="GO:0004022">
    <property type="term" value="F:alcohol dehydrogenase (NAD+) activity"/>
    <property type="evidence" value="ECO:0007669"/>
    <property type="project" value="UniProtKB-EC"/>
</dbReference>
<comment type="similarity">
    <text evidence="2">Belongs to the zinc-containing alcohol dehydrogenase family.</text>
</comment>